<evidence type="ECO:0000256" key="3">
    <source>
        <dbReference type="ARBA" id="ARBA00022801"/>
    </source>
</evidence>
<evidence type="ECO:0000256" key="7">
    <source>
        <dbReference type="SAM" id="MobiDB-lite"/>
    </source>
</evidence>
<dbReference type="SMART" id="SM00020">
    <property type="entry name" value="Tryp_SPc"/>
    <property type="match status" value="1"/>
</dbReference>
<name>A0AA35LFT3_9SAUR</name>
<evidence type="ECO:0000256" key="5">
    <source>
        <dbReference type="ARBA" id="ARBA00023157"/>
    </source>
</evidence>
<keyword evidence="2 9" id="KW-0645">Protease</keyword>
<keyword evidence="3" id="KW-0378">Hydrolase</keyword>
<keyword evidence="9" id="KW-0812">Transmembrane</keyword>
<dbReference type="CDD" id="cd00190">
    <property type="entry name" value="Tryp_SPc"/>
    <property type="match status" value="1"/>
</dbReference>
<proteinExistence type="inferred from homology"/>
<keyword evidence="10" id="KW-1185">Reference proteome</keyword>
<sequence length="324" mass="35426">MAACSMSSTLKDGTVLAAIALGDPEAALTRCRETMGEGEKDQDTLAGDAGSKKECGSKAPQATERKEPSPGHWPWQITLYHEANYFCAGSMVSEEWIVTAAHCQACSGFLFRSRLSGWVAFAGLEDHTSGKEQVEVAVEKAVPHPNYSSRSPDYDIAMLKLKEPLRFSDTVGAVCLPQYHQDIPSGSTCWISAQDTTRLDNATGDPAETLMEMPVTLLSTQKCNSSCRMAGELSPRMLCAHYLDGNTEACKAKWGGPLVCLLEHVWRLVGIGSQRTGCKEPGQPGVYTEVAEFLDWIHHVMEVSGGRGWESWSQFMQPSLQWNT</sequence>
<evidence type="ECO:0000256" key="1">
    <source>
        <dbReference type="ARBA" id="ARBA00009228"/>
    </source>
</evidence>
<keyword evidence="4" id="KW-0720">Serine protease</keyword>
<dbReference type="PRINTS" id="PR00722">
    <property type="entry name" value="CHYMOTRYPSIN"/>
</dbReference>
<dbReference type="GO" id="GO:0006508">
    <property type="term" value="P:proteolysis"/>
    <property type="evidence" value="ECO:0007669"/>
    <property type="project" value="UniProtKB-KW"/>
</dbReference>
<evidence type="ECO:0000259" key="8">
    <source>
        <dbReference type="PROSITE" id="PS50240"/>
    </source>
</evidence>
<dbReference type="PROSITE" id="PS50240">
    <property type="entry name" value="TRYPSIN_DOM"/>
    <property type="match status" value="1"/>
</dbReference>
<feature type="region of interest" description="Disordered" evidence="7">
    <location>
        <begin position="34"/>
        <end position="70"/>
    </location>
</feature>
<dbReference type="AlphaFoldDB" id="A0AA35LFT3"/>
<dbReference type="PROSITE" id="PS00134">
    <property type="entry name" value="TRYPSIN_HIS"/>
    <property type="match status" value="1"/>
</dbReference>
<keyword evidence="5" id="KW-1015">Disulfide bond</keyword>
<dbReference type="Proteomes" id="UP001178461">
    <property type="component" value="Chromosome 15"/>
</dbReference>
<reference evidence="9" key="1">
    <citation type="submission" date="2022-12" db="EMBL/GenBank/DDBJ databases">
        <authorList>
            <person name="Alioto T."/>
            <person name="Alioto T."/>
            <person name="Gomez Garrido J."/>
        </authorList>
    </citation>
    <scope>NUCLEOTIDE SEQUENCE</scope>
</reference>
<evidence type="ECO:0000256" key="6">
    <source>
        <dbReference type="ARBA" id="ARBA00023180"/>
    </source>
</evidence>
<keyword evidence="9" id="KW-0472">Membrane</keyword>
<dbReference type="InterPro" id="IPR001254">
    <property type="entry name" value="Trypsin_dom"/>
</dbReference>
<gene>
    <name evidence="9" type="ORF">PODLI_1B000115</name>
</gene>
<evidence type="ECO:0000256" key="4">
    <source>
        <dbReference type="ARBA" id="ARBA00022825"/>
    </source>
</evidence>
<accession>A0AA35LFT3</accession>
<dbReference type="SUPFAM" id="SSF50494">
    <property type="entry name" value="Trypsin-like serine proteases"/>
    <property type="match status" value="1"/>
</dbReference>
<dbReference type="EMBL" id="OX395141">
    <property type="protein sequence ID" value="CAI5795364.1"/>
    <property type="molecule type" value="Genomic_DNA"/>
</dbReference>
<dbReference type="InterPro" id="IPR018114">
    <property type="entry name" value="TRYPSIN_HIS"/>
</dbReference>
<dbReference type="PANTHER" id="PTHR24252:SF27">
    <property type="entry name" value="TRANSMEMBRANE PROTEASE SERINE 3-LIKE"/>
    <property type="match status" value="1"/>
</dbReference>
<protein>
    <submittedName>
        <fullName evidence="9">Transmembrane protease serine 5</fullName>
    </submittedName>
</protein>
<dbReference type="PANTHER" id="PTHR24252">
    <property type="entry name" value="ACROSIN-RELATED"/>
    <property type="match status" value="1"/>
</dbReference>
<evidence type="ECO:0000256" key="2">
    <source>
        <dbReference type="ARBA" id="ARBA00022670"/>
    </source>
</evidence>
<dbReference type="InterPro" id="IPR043504">
    <property type="entry name" value="Peptidase_S1_PA_chymotrypsin"/>
</dbReference>
<dbReference type="InterPro" id="IPR001314">
    <property type="entry name" value="Peptidase_S1A"/>
</dbReference>
<dbReference type="InterPro" id="IPR009003">
    <property type="entry name" value="Peptidase_S1_PA"/>
</dbReference>
<keyword evidence="6" id="KW-0325">Glycoprotein</keyword>
<feature type="compositionally biased region" description="Basic and acidic residues" evidence="7">
    <location>
        <begin position="34"/>
        <end position="43"/>
    </location>
</feature>
<dbReference type="FunFam" id="2.40.10.10:FF:000003">
    <property type="entry name" value="Transmembrane serine protease 3"/>
    <property type="match status" value="1"/>
</dbReference>
<dbReference type="Gene3D" id="2.40.10.10">
    <property type="entry name" value="Trypsin-like serine proteases"/>
    <property type="match status" value="2"/>
</dbReference>
<dbReference type="GO" id="GO:0004252">
    <property type="term" value="F:serine-type endopeptidase activity"/>
    <property type="evidence" value="ECO:0007669"/>
    <property type="project" value="InterPro"/>
</dbReference>
<comment type="similarity">
    <text evidence="1">Belongs to the peptidase S1 family. Snake venom subfamily.</text>
</comment>
<evidence type="ECO:0000313" key="10">
    <source>
        <dbReference type="Proteomes" id="UP001178461"/>
    </source>
</evidence>
<feature type="domain" description="Peptidase S1" evidence="8">
    <location>
        <begin position="45"/>
        <end position="302"/>
    </location>
</feature>
<dbReference type="Pfam" id="PF00089">
    <property type="entry name" value="Trypsin"/>
    <property type="match status" value="1"/>
</dbReference>
<evidence type="ECO:0000313" key="9">
    <source>
        <dbReference type="EMBL" id="CAI5795364.1"/>
    </source>
</evidence>
<organism evidence="9 10">
    <name type="scientific">Podarcis lilfordi</name>
    <name type="common">Lilford's wall lizard</name>
    <dbReference type="NCBI Taxonomy" id="74358"/>
    <lineage>
        <taxon>Eukaryota</taxon>
        <taxon>Metazoa</taxon>
        <taxon>Chordata</taxon>
        <taxon>Craniata</taxon>
        <taxon>Vertebrata</taxon>
        <taxon>Euteleostomi</taxon>
        <taxon>Lepidosauria</taxon>
        <taxon>Squamata</taxon>
        <taxon>Bifurcata</taxon>
        <taxon>Unidentata</taxon>
        <taxon>Episquamata</taxon>
        <taxon>Laterata</taxon>
        <taxon>Lacertibaenia</taxon>
        <taxon>Lacertidae</taxon>
        <taxon>Podarcis</taxon>
    </lineage>
</organism>
<dbReference type="GO" id="GO:0005576">
    <property type="term" value="C:extracellular region"/>
    <property type="evidence" value="ECO:0007669"/>
    <property type="project" value="UniProtKB-ARBA"/>
</dbReference>